<protein>
    <recommendedName>
        <fullName evidence="3">beta-glucosidase</fullName>
        <ecNumber evidence="3">3.2.1.21</ecNumber>
    </recommendedName>
</protein>
<dbReference type="AlphaFoldDB" id="C6LJM0"/>
<accession>C6LJM0</accession>
<dbReference type="EMBL" id="ACCL02000021">
    <property type="protein sequence ID" value="EET59143.1"/>
    <property type="molecule type" value="Genomic_DNA"/>
</dbReference>
<comment type="caution">
    <text evidence="9">The sequence shown here is derived from an EMBL/GenBank/DDBJ whole genome shotgun (WGS) entry which is preliminary data.</text>
</comment>
<feature type="compositionally biased region" description="Low complexity" evidence="7">
    <location>
        <begin position="1"/>
        <end position="17"/>
    </location>
</feature>
<gene>
    <name evidence="9" type="ORF">BRYFOR_08857</name>
</gene>
<organism evidence="9 10">
    <name type="scientific">Marvinbryantia formatexigens DSM 14469</name>
    <dbReference type="NCBI Taxonomy" id="478749"/>
    <lineage>
        <taxon>Bacteria</taxon>
        <taxon>Bacillati</taxon>
        <taxon>Bacillota</taxon>
        <taxon>Clostridia</taxon>
        <taxon>Lachnospirales</taxon>
        <taxon>Lachnospiraceae</taxon>
        <taxon>Marvinbryantia</taxon>
    </lineage>
</organism>
<feature type="domain" description="Glycoside hydrolase family 3 N-terminal" evidence="8">
    <location>
        <begin position="439"/>
        <end position="575"/>
    </location>
</feature>
<feature type="compositionally biased region" description="Basic residues" evidence="7">
    <location>
        <begin position="18"/>
        <end position="28"/>
    </location>
</feature>
<feature type="compositionally biased region" description="Acidic residues" evidence="7">
    <location>
        <begin position="76"/>
        <end position="111"/>
    </location>
</feature>
<dbReference type="SUPFAM" id="SSF51445">
    <property type="entry name" value="(Trans)glycosidases"/>
    <property type="match status" value="1"/>
</dbReference>
<dbReference type="EC" id="3.2.1.21" evidence="3"/>
<keyword evidence="5 9" id="KW-0378">Hydrolase</keyword>
<dbReference type="GO" id="GO:0008422">
    <property type="term" value="F:beta-glucosidase activity"/>
    <property type="evidence" value="ECO:0007669"/>
    <property type="project" value="UniProtKB-EC"/>
</dbReference>
<evidence type="ECO:0000256" key="6">
    <source>
        <dbReference type="ARBA" id="ARBA00023295"/>
    </source>
</evidence>
<dbReference type="InterPro" id="IPR036881">
    <property type="entry name" value="Glyco_hydro_3_C_sf"/>
</dbReference>
<feature type="region of interest" description="Disordered" evidence="7">
    <location>
        <begin position="244"/>
        <end position="306"/>
    </location>
</feature>
<dbReference type="eggNOG" id="COG1472">
    <property type="taxonomic scope" value="Bacteria"/>
</dbReference>
<dbReference type="InterPro" id="IPR017853">
    <property type="entry name" value="GH"/>
</dbReference>
<dbReference type="InterPro" id="IPR001764">
    <property type="entry name" value="Glyco_hydro_3_N"/>
</dbReference>
<keyword evidence="10" id="KW-1185">Reference proteome</keyword>
<evidence type="ECO:0000256" key="3">
    <source>
        <dbReference type="ARBA" id="ARBA00012744"/>
    </source>
</evidence>
<evidence type="ECO:0000256" key="2">
    <source>
        <dbReference type="ARBA" id="ARBA00005336"/>
    </source>
</evidence>
<feature type="region of interest" description="Disordered" evidence="7">
    <location>
        <begin position="1086"/>
        <end position="1154"/>
    </location>
</feature>
<dbReference type="Gene3D" id="3.20.20.300">
    <property type="entry name" value="Glycoside hydrolase, family 3, N-terminal domain"/>
    <property type="match status" value="1"/>
</dbReference>
<dbReference type="GO" id="GO:0009251">
    <property type="term" value="P:glucan catabolic process"/>
    <property type="evidence" value="ECO:0007669"/>
    <property type="project" value="TreeGrafter"/>
</dbReference>
<evidence type="ECO:0000313" key="10">
    <source>
        <dbReference type="Proteomes" id="UP000005561"/>
    </source>
</evidence>
<dbReference type="PANTHER" id="PTHR30620">
    <property type="entry name" value="PERIPLASMIC BETA-GLUCOSIDASE-RELATED"/>
    <property type="match status" value="1"/>
</dbReference>
<comment type="similarity">
    <text evidence="2">Belongs to the glycosyl hydrolase 3 family.</text>
</comment>
<feature type="compositionally biased region" description="Low complexity" evidence="7">
    <location>
        <begin position="244"/>
        <end position="265"/>
    </location>
</feature>
<feature type="region of interest" description="Disordered" evidence="7">
    <location>
        <begin position="1"/>
        <end position="28"/>
    </location>
</feature>
<evidence type="ECO:0000259" key="8">
    <source>
        <dbReference type="Pfam" id="PF00933"/>
    </source>
</evidence>
<dbReference type="STRING" id="168384.SAMN05660368_01953"/>
<proteinExistence type="inferred from homology"/>
<feature type="region of interest" description="Disordered" evidence="7">
    <location>
        <begin position="49"/>
        <end position="142"/>
    </location>
</feature>
<sequence>MFFAPSRTGERGSSSPRRSGKEKRRKSILKRKKVLSLLLASTMALSLTACGDSGSQKKAETTAATEAETEAKETEAAETEAAETEAAETEAAETEAAETEAAETEAAETEAETAAADPYKTADAATADPYKNADAATADPYKNADAATADPYKNADAATADPYKNADAATADPYKNADAATADPYKNADAATADPYKNADAATADPYKNADAATADPYKNADAATADPYKNADAATADPYKNADAAADPYKNADAAADPYKNAGAAEEETEAETEAATEAETEAATEAETEAATEAATEAETEAEAYVPVPGDDAKYTVTVTDDNWIKIENEDGDTLGLSSSSGVKIIEEDGYAFKDLDQDGELDVYEDWRKTGEERAEDLVSQMEGSEMAAMLTHGGWGDFTTEPLTDEDGSATYLRQGGRGGVTRNISLGGGAHAKWTNEIQAVAESCLYGIPAMISIDPANISGLIETVSLASTMDPELAAEIGEETSKQYRAAGVTALLGPQVDIASPVMERAGGTYGEDPQLTLDIATAYVNAMQSTYDENGEDLGWGDESVYCFTKHYGGAGSTEGGRNDHSNAGRYATFPGNNLQAHLITYFDGVFNLPGLTGASGIMTEYAINVDADGNPYGGEWAGAYNPYMYGLLEEAGYDSLKITDWGVYQFAGVWGAESLEEPDRIATSWERGANLLGGYSNVENAVAAYNILVERDGQEEADEIVGHAAYNYIIVMMNLGMFDQPYSDSAYADSIIFSDSANEYGLETQRQSVVMIKNDGVISEKEASEEKPTVYVPYVYNTGFSASWTTGISQGTPSWTPGMDLEVLGKYFNIVTDTLGDPTGEADADGNATYTKDDLTRATEEEIAACDYILVGMSNAYSVSYNALMTGAFGGAPAPEGTEDEWYPASLQYAEYTADTACEVSISGKILEDGTKENRSYKGKTAPAAANYGDLEALQYADSVAGDIPVIVSMKMERGMVWDEVEPLADAILVCYNKQYNDVVAEIILGQTEPNGLLVFQQPASMEVVEAQLEDVPRDMECYKDAAGNTYDFAFGMNWAGVISDERTEKYSAEPLTTIQSLDYDAYAASWAGEDAAEGTSEAETEEETTEAETETEEAATEAETTEAETEETTEAETAEAETEEETTEAETAEEETTEAK</sequence>
<feature type="compositionally biased region" description="Acidic residues" evidence="7">
    <location>
        <begin position="266"/>
        <end position="304"/>
    </location>
</feature>
<dbReference type="PANTHER" id="PTHR30620:SF16">
    <property type="entry name" value="LYSOSOMAL BETA GLUCOSIDASE"/>
    <property type="match status" value="1"/>
</dbReference>
<feature type="compositionally biased region" description="Low complexity" evidence="7">
    <location>
        <begin position="112"/>
        <end position="130"/>
    </location>
</feature>
<evidence type="ECO:0000256" key="1">
    <source>
        <dbReference type="ARBA" id="ARBA00000448"/>
    </source>
</evidence>
<keyword evidence="4" id="KW-0732">Signal</keyword>
<evidence type="ECO:0000256" key="5">
    <source>
        <dbReference type="ARBA" id="ARBA00022801"/>
    </source>
</evidence>
<evidence type="ECO:0000313" key="9">
    <source>
        <dbReference type="EMBL" id="EET59143.1"/>
    </source>
</evidence>
<dbReference type="SUPFAM" id="SSF52279">
    <property type="entry name" value="Beta-D-glucan exohydrolase, C-terminal domain"/>
    <property type="match status" value="1"/>
</dbReference>
<reference evidence="9" key="1">
    <citation type="submission" date="2009-07" db="EMBL/GenBank/DDBJ databases">
        <authorList>
            <person name="Weinstock G."/>
            <person name="Sodergren E."/>
            <person name="Clifton S."/>
            <person name="Fulton L."/>
            <person name="Fulton B."/>
            <person name="Courtney L."/>
            <person name="Fronick C."/>
            <person name="Harrison M."/>
            <person name="Strong C."/>
            <person name="Farmer C."/>
            <person name="Delahaunty K."/>
            <person name="Markovic C."/>
            <person name="Hall O."/>
            <person name="Minx P."/>
            <person name="Tomlinson C."/>
            <person name="Mitreva M."/>
            <person name="Nelson J."/>
            <person name="Hou S."/>
            <person name="Wollam A."/>
            <person name="Pepin K.H."/>
            <person name="Johnson M."/>
            <person name="Bhonagiri V."/>
            <person name="Nash W.E."/>
            <person name="Warren W."/>
            <person name="Chinwalla A."/>
            <person name="Mardis E.R."/>
            <person name="Wilson R.K."/>
        </authorList>
    </citation>
    <scope>NUCLEOTIDE SEQUENCE [LARGE SCALE GENOMIC DNA]</scope>
    <source>
        <strain evidence="9">DSM 14469</strain>
    </source>
</reference>
<feature type="compositionally biased region" description="Acidic residues" evidence="7">
    <location>
        <begin position="1088"/>
        <end position="1154"/>
    </location>
</feature>
<evidence type="ECO:0000256" key="7">
    <source>
        <dbReference type="SAM" id="MobiDB-lite"/>
    </source>
</evidence>
<dbReference type="InterPro" id="IPR036962">
    <property type="entry name" value="Glyco_hydro_3_N_sf"/>
</dbReference>
<dbReference type="Proteomes" id="UP000005561">
    <property type="component" value="Unassembled WGS sequence"/>
</dbReference>
<evidence type="ECO:0000256" key="4">
    <source>
        <dbReference type="ARBA" id="ARBA00022729"/>
    </source>
</evidence>
<keyword evidence="6" id="KW-0326">Glycosidase</keyword>
<comment type="catalytic activity">
    <reaction evidence="1">
        <text>Hydrolysis of terminal, non-reducing beta-D-glucosyl residues with release of beta-D-glucose.</text>
        <dbReference type="EC" id="3.2.1.21"/>
    </reaction>
</comment>
<name>C6LJM0_9FIRM</name>
<dbReference type="InterPro" id="IPR051915">
    <property type="entry name" value="Cellulose_Degrad_GH3"/>
</dbReference>
<dbReference type="Pfam" id="PF00933">
    <property type="entry name" value="Glyco_hydro_3"/>
    <property type="match status" value="1"/>
</dbReference>